<dbReference type="EMBL" id="BJYU01000001">
    <property type="protein sequence ID" value="GEO12515.1"/>
    <property type="molecule type" value="Genomic_DNA"/>
</dbReference>
<comment type="caution">
    <text evidence="2">The sequence shown here is derived from an EMBL/GenBank/DDBJ whole genome shotgun (WGS) entry which is preliminary data.</text>
</comment>
<evidence type="ECO:0000313" key="3">
    <source>
        <dbReference type="Proteomes" id="UP000321085"/>
    </source>
</evidence>
<gene>
    <name evidence="2" type="ORF">MAE02_02110</name>
</gene>
<evidence type="ECO:0000313" key="2">
    <source>
        <dbReference type="EMBL" id="GEO12515.1"/>
    </source>
</evidence>
<reference evidence="2 3" key="1">
    <citation type="submission" date="2019-07" db="EMBL/GenBank/DDBJ databases">
        <title>Whole genome shotgun sequence of Microvirga aerophila NBRC 106136.</title>
        <authorList>
            <person name="Hosoyama A."/>
            <person name="Uohara A."/>
            <person name="Ohji S."/>
            <person name="Ichikawa N."/>
        </authorList>
    </citation>
    <scope>NUCLEOTIDE SEQUENCE [LARGE SCALE GENOMIC DNA]</scope>
    <source>
        <strain evidence="2 3">NBRC 106136</strain>
    </source>
</reference>
<accession>A0A512BKS0</accession>
<feature type="region of interest" description="Disordered" evidence="1">
    <location>
        <begin position="1"/>
        <end position="43"/>
    </location>
</feature>
<proteinExistence type="predicted"/>
<name>A0A512BKS0_9HYPH</name>
<dbReference type="Proteomes" id="UP000321085">
    <property type="component" value="Unassembled WGS sequence"/>
</dbReference>
<protein>
    <submittedName>
        <fullName evidence="2">Uncharacterized protein</fullName>
    </submittedName>
</protein>
<sequence length="95" mass="9678">MPAGPPPTMTTLDMAAPPGIGPHGDAIGNQRGAGPHALTIPEPDPAILASSHETEAGAWLTAELEMPDSPSIQHEHGEQTVTFDGLDGIPINGQA</sequence>
<evidence type="ECO:0000256" key="1">
    <source>
        <dbReference type="SAM" id="MobiDB-lite"/>
    </source>
</evidence>
<keyword evidence="3" id="KW-1185">Reference proteome</keyword>
<dbReference type="AlphaFoldDB" id="A0A512BKS0"/>
<organism evidence="2 3">
    <name type="scientific">Microvirga aerophila</name>
    <dbReference type="NCBI Taxonomy" id="670291"/>
    <lineage>
        <taxon>Bacteria</taxon>
        <taxon>Pseudomonadati</taxon>
        <taxon>Pseudomonadota</taxon>
        <taxon>Alphaproteobacteria</taxon>
        <taxon>Hyphomicrobiales</taxon>
        <taxon>Methylobacteriaceae</taxon>
        <taxon>Microvirga</taxon>
    </lineage>
</organism>